<feature type="transmembrane region" description="Helical" evidence="1">
    <location>
        <begin position="126"/>
        <end position="147"/>
    </location>
</feature>
<keyword evidence="1" id="KW-1133">Transmembrane helix</keyword>
<feature type="transmembrane region" description="Helical" evidence="1">
    <location>
        <begin position="190"/>
        <end position="211"/>
    </location>
</feature>
<dbReference type="KEGG" id="parq:DSM112329_00997"/>
<dbReference type="RefSeq" id="WP_354700711.1">
    <property type="nucleotide sequence ID" value="NZ_CP114014.1"/>
</dbReference>
<accession>A0AAU7AR88</accession>
<gene>
    <name evidence="3" type="ORF">DSM112329_00997</name>
</gene>
<dbReference type="InterPro" id="IPR054258">
    <property type="entry name" value="DUF6989"/>
</dbReference>
<feature type="transmembrane region" description="Helical" evidence="1">
    <location>
        <begin position="32"/>
        <end position="53"/>
    </location>
</feature>
<proteinExistence type="predicted"/>
<dbReference type="Pfam" id="PF22497">
    <property type="entry name" value="DUF6989"/>
    <property type="match status" value="1"/>
</dbReference>
<feature type="transmembrane region" description="Helical" evidence="1">
    <location>
        <begin position="7"/>
        <end position="26"/>
    </location>
</feature>
<keyword evidence="1" id="KW-0472">Membrane</keyword>
<keyword evidence="1" id="KW-0812">Transmembrane</keyword>
<name>A0AAU7AR88_9ACTN</name>
<feature type="transmembrane region" description="Helical" evidence="1">
    <location>
        <begin position="99"/>
        <end position="119"/>
    </location>
</feature>
<feature type="transmembrane region" description="Helical" evidence="1">
    <location>
        <begin position="159"/>
        <end position="183"/>
    </location>
</feature>
<evidence type="ECO:0000313" key="3">
    <source>
        <dbReference type="EMBL" id="XAY04167.1"/>
    </source>
</evidence>
<feature type="domain" description="DUF6989" evidence="2">
    <location>
        <begin position="73"/>
        <end position="211"/>
    </location>
</feature>
<dbReference type="AlphaFoldDB" id="A0AAU7AR88"/>
<sequence>MTRDVRAVAALHATFFAAAGVVTLALDAPAKGWAVLALVVAYNVGLPLTARAVGRRDWVLLWRFLLPVSIFQIVPDWILATVVGTLDFPVIGGPRLDDAINLSMGGMWVPPLFIVLALARGSAPAAAGLAVAVFLGSELLAPVVDLWEPTGDTTQVAGVALYVLPAEAALGWAAATAFALVGAASHGRRVLAALATSTFYTGALVVAYFAIDVAGWSVTV</sequence>
<evidence type="ECO:0000256" key="1">
    <source>
        <dbReference type="SAM" id="Phobius"/>
    </source>
</evidence>
<evidence type="ECO:0000259" key="2">
    <source>
        <dbReference type="Pfam" id="PF22497"/>
    </source>
</evidence>
<feature type="transmembrane region" description="Helical" evidence="1">
    <location>
        <begin position="60"/>
        <end position="79"/>
    </location>
</feature>
<reference evidence="3" key="1">
    <citation type="submission" date="2022-12" db="EMBL/GenBank/DDBJ databases">
        <title>Paraconexibacter alkalitolerans sp. nov. and Baekduia alba sp. nov., isolated from soil and emended description of the genera Paraconexibacter (Chun et al., 2020) and Baekduia (An et al., 2020).</title>
        <authorList>
            <person name="Vieira S."/>
            <person name="Huber K.J."/>
            <person name="Geppert A."/>
            <person name="Wolf J."/>
            <person name="Neumann-Schaal M."/>
            <person name="Muesken M."/>
            <person name="Overmann J."/>
        </authorList>
    </citation>
    <scope>NUCLEOTIDE SEQUENCE</scope>
    <source>
        <strain evidence="3">AEG42_29</strain>
    </source>
</reference>
<organism evidence="3">
    <name type="scientific">Paraconexibacter sp. AEG42_29</name>
    <dbReference type="NCBI Taxonomy" id="2997339"/>
    <lineage>
        <taxon>Bacteria</taxon>
        <taxon>Bacillati</taxon>
        <taxon>Actinomycetota</taxon>
        <taxon>Thermoleophilia</taxon>
        <taxon>Solirubrobacterales</taxon>
        <taxon>Paraconexibacteraceae</taxon>
        <taxon>Paraconexibacter</taxon>
    </lineage>
</organism>
<protein>
    <recommendedName>
        <fullName evidence="2">DUF6989 domain-containing protein</fullName>
    </recommendedName>
</protein>
<dbReference type="EMBL" id="CP114014">
    <property type="protein sequence ID" value="XAY04167.1"/>
    <property type="molecule type" value="Genomic_DNA"/>
</dbReference>